<evidence type="ECO:0000256" key="1">
    <source>
        <dbReference type="ARBA" id="ARBA00005771"/>
    </source>
</evidence>
<evidence type="ECO:0000259" key="4">
    <source>
        <dbReference type="Pfam" id="PF00685"/>
    </source>
</evidence>
<feature type="domain" description="Sulfotransferase" evidence="4">
    <location>
        <begin position="84"/>
        <end position="319"/>
    </location>
</feature>
<comment type="similarity">
    <text evidence="1">Belongs to the sulfotransferase 1 family.</text>
</comment>
<evidence type="ECO:0000256" key="2">
    <source>
        <dbReference type="ARBA" id="ARBA00022679"/>
    </source>
</evidence>
<evidence type="ECO:0000313" key="6">
    <source>
        <dbReference type="Proteomes" id="UP001283361"/>
    </source>
</evidence>
<keyword evidence="2" id="KW-0808">Transferase</keyword>
<accession>A0AAE0XXM0</accession>
<dbReference type="SUPFAM" id="SSF52540">
    <property type="entry name" value="P-loop containing nucleoside triphosphate hydrolases"/>
    <property type="match status" value="1"/>
</dbReference>
<gene>
    <name evidence="5" type="ORF">RRG08_008661</name>
</gene>
<dbReference type="InterPro" id="IPR027417">
    <property type="entry name" value="P-loop_NTPase"/>
</dbReference>
<reference evidence="5" key="1">
    <citation type="journal article" date="2023" name="G3 (Bethesda)">
        <title>A reference genome for the long-term kleptoplast-retaining sea slug Elysia crispata morphotype clarki.</title>
        <authorList>
            <person name="Eastman K.E."/>
            <person name="Pendleton A.L."/>
            <person name="Shaikh M.A."/>
            <person name="Suttiyut T."/>
            <person name="Ogas R."/>
            <person name="Tomko P."/>
            <person name="Gavelis G."/>
            <person name="Widhalm J.R."/>
            <person name="Wisecaver J.H."/>
        </authorList>
    </citation>
    <scope>NUCLEOTIDE SEQUENCE</scope>
    <source>
        <strain evidence="5">ECLA1</strain>
    </source>
</reference>
<evidence type="ECO:0000256" key="3">
    <source>
        <dbReference type="SAM" id="MobiDB-lite"/>
    </source>
</evidence>
<proteinExistence type="inferred from homology"/>
<dbReference type="EMBL" id="JAWDGP010007354">
    <property type="protein sequence ID" value="KAK3723857.1"/>
    <property type="molecule type" value="Genomic_DNA"/>
</dbReference>
<feature type="region of interest" description="Disordered" evidence="3">
    <location>
        <begin position="1"/>
        <end position="40"/>
    </location>
</feature>
<dbReference type="PANTHER" id="PTHR11783">
    <property type="entry name" value="SULFOTRANSFERASE SULT"/>
    <property type="match status" value="1"/>
</dbReference>
<name>A0AAE0XXM0_9GAST</name>
<sequence length="332" mass="38334">MTSLEDCPPIKKADNDANSSRNTKGAVTQHAITPPSSRPNPYCFPERQLFTGLIYNGVAVKHHPVSVDPITHTKNIRSLQMRSDDLIITAFPKCGTHWVSEMLHMMVRGTTDYATQPKEFNMLEFIEDLTVLDQMTSPRFFNSHLYIAHLPEQVVEKKVKLVHLIRNPKDCAVSFYYHVKHHASEKFTFDNFVKGYTAEDYLALSHQFNYLRQMSQFEKAHPDHPIIHIHYEDLKKDPVPILQGLSEFVGIQISRKFCDDVASACGFEHLKQADVARELPKNVTTCFSEVNIYRKGMVGDWKNTFTVAQNEMFDQFMAKQEEKGLSYNFRWQ</sequence>
<feature type="compositionally biased region" description="Polar residues" evidence="3">
    <location>
        <begin position="16"/>
        <end position="35"/>
    </location>
</feature>
<dbReference type="GO" id="GO:0008146">
    <property type="term" value="F:sulfotransferase activity"/>
    <property type="evidence" value="ECO:0007669"/>
    <property type="project" value="InterPro"/>
</dbReference>
<dbReference type="Gene3D" id="3.40.50.300">
    <property type="entry name" value="P-loop containing nucleotide triphosphate hydrolases"/>
    <property type="match status" value="1"/>
</dbReference>
<organism evidence="5 6">
    <name type="scientific">Elysia crispata</name>
    <name type="common">lettuce slug</name>
    <dbReference type="NCBI Taxonomy" id="231223"/>
    <lineage>
        <taxon>Eukaryota</taxon>
        <taxon>Metazoa</taxon>
        <taxon>Spiralia</taxon>
        <taxon>Lophotrochozoa</taxon>
        <taxon>Mollusca</taxon>
        <taxon>Gastropoda</taxon>
        <taxon>Heterobranchia</taxon>
        <taxon>Euthyneura</taxon>
        <taxon>Panpulmonata</taxon>
        <taxon>Sacoglossa</taxon>
        <taxon>Placobranchoidea</taxon>
        <taxon>Plakobranchidae</taxon>
        <taxon>Elysia</taxon>
    </lineage>
</organism>
<dbReference type="AlphaFoldDB" id="A0AAE0XXM0"/>
<dbReference type="Proteomes" id="UP001283361">
    <property type="component" value="Unassembled WGS sequence"/>
</dbReference>
<dbReference type="InterPro" id="IPR000863">
    <property type="entry name" value="Sulfotransferase_dom"/>
</dbReference>
<comment type="caution">
    <text evidence="5">The sequence shown here is derived from an EMBL/GenBank/DDBJ whole genome shotgun (WGS) entry which is preliminary data.</text>
</comment>
<dbReference type="Pfam" id="PF00685">
    <property type="entry name" value="Sulfotransfer_1"/>
    <property type="match status" value="1"/>
</dbReference>
<keyword evidence="6" id="KW-1185">Reference proteome</keyword>
<evidence type="ECO:0000313" key="5">
    <source>
        <dbReference type="EMBL" id="KAK3723857.1"/>
    </source>
</evidence>
<protein>
    <recommendedName>
        <fullName evidence="4">Sulfotransferase domain-containing protein</fullName>
    </recommendedName>
</protein>